<protein>
    <recommendedName>
        <fullName evidence="4">EF-hand domain-containing protein</fullName>
    </recommendedName>
</protein>
<gene>
    <name evidence="2" type="ORF">N788_12080</name>
</gene>
<dbReference type="RefSeq" id="WP_034222348.1">
    <property type="nucleotide sequence ID" value="NZ_AVCJ01000010.1"/>
</dbReference>
<dbReference type="Gene3D" id="1.10.238.10">
    <property type="entry name" value="EF-hand"/>
    <property type="match status" value="1"/>
</dbReference>
<organism evidence="2 3">
    <name type="scientific">Arenimonas donghaensis DSM 18148 = HO3-R19</name>
    <dbReference type="NCBI Taxonomy" id="1121014"/>
    <lineage>
        <taxon>Bacteria</taxon>
        <taxon>Pseudomonadati</taxon>
        <taxon>Pseudomonadota</taxon>
        <taxon>Gammaproteobacteria</taxon>
        <taxon>Lysobacterales</taxon>
        <taxon>Lysobacteraceae</taxon>
        <taxon>Arenimonas</taxon>
    </lineage>
</organism>
<dbReference type="SUPFAM" id="SSF47473">
    <property type="entry name" value="EF-hand"/>
    <property type="match status" value="1"/>
</dbReference>
<comment type="caution">
    <text evidence="2">The sequence shown here is derived from an EMBL/GenBank/DDBJ whole genome shotgun (WGS) entry which is preliminary data.</text>
</comment>
<name>A0A087MJC6_9GAMM</name>
<dbReference type="EMBL" id="AVCJ01000010">
    <property type="protein sequence ID" value="KFL36979.1"/>
    <property type="molecule type" value="Genomic_DNA"/>
</dbReference>
<keyword evidence="3" id="KW-1185">Reference proteome</keyword>
<feature type="chain" id="PRO_5001826443" description="EF-hand domain-containing protein" evidence="1">
    <location>
        <begin position="25"/>
        <end position="105"/>
    </location>
</feature>
<proteinExistence type="predicted"/>
<dbReference type="AlphaFoldDB" id="A0A087MJC6"/>
<accession>A0A087MJC6</accession>
<reference evidence="3" key="1">
    <citation type="submission" date="2013-08" db="EMBL/GenBank/DDBJ databases">
        <title>Genome sequencing of Arenimonas donghaensis.</title>
        <authorList>
            <person name="Chen F."/>
            <person name="Wang G."/>
        </authorList>
    </citation>
    <scope>NUCLEOTIDE SEQUENCE [LARGE SCALE GENOMIC DNA]</scope>
    <source>
        <strain evidence="3">HO3-R19</strain>
    </source>
</reference>
<evidence type="ECO:0000313" key="3">
    <source>
        <dbReference type="Proteomes" id="UP000029085"/>
    </source>
</evidence>
<evidence type="ECO:0000256" key="1">
    <source>
        <dbReference type="SAM" id="SignalP"/>
    </source>
</evidence>
<dbReference type="OrthoDB" id="5966745at2"/>
<dbReference type="PATRIC" id="fig|1121014.3.peg.1168"/>
<reference evidence="2 3" key="2">
    <citation type="journal article" date="2015" name="Stand. Genomic Sci.">
        <title>High quality draft genomic sequence of Arenimonas donghaensis DSM 18148(T).</title>
        <authorList>
            <person name="Chen F."/>
            <person name="Wang H."/>
            <person name="Cao Y."/>
            <person name="Li X."/>
            <person name="Wang G."/>
        </authorList>
    </citation>
    <scope>NUCLEOTIDE SEQUENCE [LARGE SCALE GENOMIC DNA]</scope>
    <source>
        <strain evidence="2 3">HO3-R19</strain>
    </source>
</reference>
<sequence length="105" mass="11337">MSKYSIPASLFCATALAMSVSAFAQDPVPAVDPVPDPALEANLDAEARFDGLDTDRDGFIEKTDIPPEHSLALEFEAADTNRDARLSRVEFDAHLGEPGDEEESE</sequence>
<feature type="signal peptide" evidence="1">
    <location>
        <begin position="1"/>
        <end position="24"/>
    </location>
</feature>
<evidence type="ECO:0008006" key="4">
    <source>
        <dbReference type="Google" id="ProtNLM"/>
    </source>
</evidence>
<keyword evidence="1" id="KW-0732">Signal</keyword>
<dbReference type="Proteomes" id="UP000029085">
    <property type="component" value="Unassembled WGS sequence"/>
</dbReference>
<evidence type="ECO:0000313" key="2">
    <source>
        <dbReference type="EMBL" id="KFL36979.1"/>
    </source>
</evidence>
<dbReference type="InterPro" id="IPR011992">
    <property type="entry name" value="EF-hand-dom_pair"/>
</dbReference>